<sequence>MDDGHGTRMEDLVEVVHQLRESSVQQVDIFKETKGDIVHTRVLAGNPYHGFGRHRPSPVSQHQTTTGE</sequence>
<proteinExistence type="predicted"/>
<feature type="region of interest" description="Disordered" evidence="1">
    <location>
        <begin position="47"/>
        <end position="68"/>
    </location>
</feature>
<reference evidence="2" key="1">
    <citation type="journal article" date="2023" name="Nat. Commun.">
        <title>Diploid and tetraploid genomes of Acorus and the evolution of monocots.</title>
        <authorList>
            <person name="Ma L."/>
            <person name="Liu K.W."/>
            <person name="Li Z."/>
            <person name="Hsiao Y.Y."/>
            <person name="Qi Y."/>
            <person name="Fu T."/>
            <person name="Tang G.D."/>
            <person name="Zhang D."/>
            <person name="Sun W.H."/>
            <person name="Liu D.K."/>
            <person name="Li Y."/>
            <person name="Chen G.Z."/>
            <person name="Liu X.D."/>
            <person name="Liao X.Y."/>
            <person name="Jiang Y.T."/>
            <person name="Yu X."/>
            <person name="Hao Y."/>
            <person name="Huang J."/>
            <person name="Zhao X.W."/>
            <person name="Ke S."/>
            <person name="Chen Y.Y."/>
            <person name="Wu W.L."/>
            <person name="Hsu J.L."/>
            <person name="Lin Y.F."/>
            <person name="Huang M.D."/>
            <person name="Li C.Y."/>
            <person name="Huang L."/>
            <person name="Wang Z.W."/>
            <person name="Zhao X."/>
            <person name="Zhong W.Y."/>
            <person name="Peng D.H."/>
            <person name="Ahmad S."/>
            <person name="Lan S."/>
            <person name="Zhang J.S."/>
            <person name="Tsai W.C."/>
            <person name="Van de Peer Y."/>
            <person name="Liu Z.J."/>
        </authorList>
    </citation>
    <scope>NUCLEOTIDE SEQUENCE</scope>
    <source>
        <strain evidence="2">CP</strain>
    </source>
</reference>
<evidence type="ECO:0000313" key="2">
    <source>
        <dbReference type="EMBL" id="KAK1282246.1"/>
    </source>
</evidence>
<feature type="compositionally biased region" description="Polar residues" evidence="1">
    <location>
        <begin position="58"/>
        <end position="68"/>
    </location>
</feature>
<dbReference type="EMBL" id="JAUJYO010000022">
    <property type="protein sequence ID" value="KAK1282246.1"/>
    <property type="molecule type" value="Genomic_DNA"/>
</dbReference>
<protein>
    <submittedName>
        <fullName evidence="2">Uncharacterized protein</fullName>
    </submittedName>
</protein>
<dbReference type="Proteomes" id="UP001180020">
    <property type="component" value="Unassembled WGS sequence"/>
</dbReference>
<keyword evidence="3" id="KW-1185">Reference proteome</keyword>
<comment type="caution">
    <text evidence="2">The sequence shown here is derived from an EMBL/GenBank/DDBJ whole genome shotgun (WGS) entry which is preliminary data.</text>
</comment>
<evidence type="ECO:0000313" key="3">
    <source>
        <dbReference type="Proteomes" id="UP001180020"/>
    </source>
</evidence>
<gene>
    <name evidence="2" type="ORF">QJS10_CPB22g00226</name>
</gene>
<dbReference type="AlphaFoldDB" id="A0AAV9C0W4"/>
<organism evidence="2 3">
    <name type="scientific">Acorus calamus</name>
    <name type="common">Sweet flag</name>
    <dbReference type="NCBI Taxonomy" id="4465"/>
    <lineage>
        <taxon>Eukaryota</taxon>
        <taxon>Viridiplantae</taxon>
        <taxon>Streptophyta</taxon>
        <taxon>Embryophyta</taxon>
        <taxon>Tracheophyta</taxon>
        <taxon>Spermatophyta</taxon>
        <taxon>Magnoliopsida</taxon>
        <taxon>Liliopsida</taxon>
        <taxon>Acoraceae</taxon>
        <taxon>Acorus</taxon>
    </lineage>
</organism>
<name>A0AAV9C0W4_ACOCL</name>
<evidence type="ECO:0000256" key="1">
    <source>
        <dbReference type="SAM" id="MobiDB-lite"/>
    </source>
</evidence>
<reference evidence="2" key="2">
    <citation type="submission" date="2023-06" db="EMBL/GenBank/DDBJ databases">
        <authorList>
            <person name="Ma L."/>
            <person name="Liu K.-W."/>
            <person name="Li Z."/>
            <person name="Hsiao Y.-Y."/>
            <person name="Qi Y."/>
            <person name="Fu T."/>
            <person name="Tang G."/>
            <person name="Zhang D."/>
            <person name="Sun W.-H."/>
            <person name="Liu D.-K."/>
            <person name="Li Y."/>
            <person name="Chen G.-Z."/>
            <person name="Liu X.-D."/>
            <person name="Liao X.-Y."/>
            <person name="Jiang Y.-T."/>
            <person name="Yu X."/>
            <person name="Hao Y."/>
            <person name="Huang J."/>
            <person name="Zhao X.-W."/>
            <person name="Ke S."/>
            <person name="Chen Y.-Y."/>
            <person name="Wu W.-L."/>
            <person name="Hsu J.-L."/>
            <person name="Lin Y.-F."/>
            <person name="Huang M.-D."/>
            <person name="Li C.-Y."/>
            <person name="Huang L."/>
            <person name="Wang Z.-W."/>
            <person name="Zhao X."/>
            <person name="Zhong W.-Y."/>
            <person name="Peng D.-H."/>
            <person name="Ahmad S."/>
            <person name="Lan S."/>
            <person name="Zhang J.-S."/>
            <person name="Tsai W.-C."/>
            <person name="Van De Peer Y."/>
            <person name="Liu Z.-J."/>
        </authorList>
    </citation>
    <scope>NUCLEOTIDE SEQUENCE</scope>
    <source>
        <strain evidence="2">CP</strain>
        <tissue evidence="2">Leaves</tissue>
    </source>
</reference>
<accession>A0AAV9C0W4</accession>